<accession>A0AAN6S393</accession>
<dbReference type="EMBL" id="MU853831">
    <property type="protein sequence ID" value="KAK3938388.1"/>
    <property type="molecule type" value="Genomic_DNA"/>
</dbReference>
<gene>
    <name evidence="2" type="ORF">QBC46DRAFT_167880</name>
</gene>
<evidence type="ECO:0000256" key="1">
    <source>
        <dbReference type="SAM" id="MobiDB-lite"/>
    </source>
</evidence>
<evidence type="ECO:0000313" key="2">
    <source>
        <dbReference type="EMBL" id="KAK3938388.1"/>
    </source>
</evidence>
<proteinExistence type="predicted"/>
<reference evidence="3" key="1">
    <citation type="journal article" date="2023" name="Mol. Phylogenet. Evol.">
        <title>Genome-scale phylogeny and comparative genomics of the fungal order Sordariales.</title>
        <authorList>
            <person name="Hensen N."/>
            <person name="Bonometti L."/>
            <person name="Westerberg I."/>
            <person name="Brannstrom I.O."/>
            <person name="Guillou S."/>
            <person name="Cros-Aarteil S."/>
            <person name="Calhoun S."/>
            <person name="Haridas S."/>
            <person name="Kuo A."/>
            <person name="Mondo S."/>
            <person name="Pangilinan J."/>
            <person name="Riley R."/>
            <person name="LaButti K."/>
            <person name="Andreopoulos B."/>
            <person name="Lipzen A."/>
            <person name="Chen C."/>
            <person name="Yan M."/>
            <person name="Daum C."/>
            <person name="Ng V."/>
            <person name="Clum A."/>
            <person name="Steindorff A."/>
            <person name="Ohm R.A."/>
            <person name="Martin F."/>
            <person name="Silar P."/>
            <person name="Natvig D.O."/>
            <person name="Lalanne C."/>
            <person name="Gautier V."/>
            <person name="Ament-Velasquez S.L."/>
            <person name="Kruys A."/>
            <person name="Hutchinson M.I."/>
            <person name="Powell A.J."/>
            <person name="Barry K."/>
            <person name="Miller A.N."/>
            <person name="Grigoriev I.V."/>
            <person name="Debuchy R."/>
            <person name="Gladieux P."/>
            <person name="Hiltunen Thoren M."/>
            <person name="Johannesson H."/>
        </authorList>
    </citation>
    <scope>NUCLEOTIDE SEQUENCE [LARGE SCALE GENOMIC DNA]</scope>
    <source>
        <strain evidence="3">CBS 340.73</strain>
    </source>
</reference>
<keyword evidence="3" id="KW-1185">Reference proteome</keyword>
<organism evidence="2 3">
    <name type="scientific">Diplogelasinospora grovesii</name>
    <dbReference type="NCBI Taxonomy" id="303347"/>
    <lineage>
        <taxon>Eukaryota</taxon>
        <taxon>Fungi</taxon>
        <taxon>Dikarya</taxon>
        <taxon>Ascomycota</taxon>
        <taxon>Pezizomycotina</taxon>
        <taxon>Sordariomycetes</taxon>
        <taxon>Sordariomycetidae</taxon>
        <taxon>Sordariales</taxon>
        <taxon>Diplogelasinosporaceae</taxon>
        <taxon>Diplogelasinospora</taxon>
    </lineage>
</organism>
<sequence>MNNKTGSSSRAPAPPPLHISNYGRAATSPVTSTKSTGSVPRSSGDDSYFASDAMAYQQGHYRKDSNDSTKKSPKSPKVNANSYCGRHSDEWLSVSKIVRSIIKKDH</sequence>
<dbReference type="Proteomes" id="UP001303473">
    <property type="component" value="Unassembled WGS sequence"/>
</dbReference>
<dbReference type="AlphaFoldDB" id="A0AAN6S393"/>
<feature type="region of interest" description="Disordered" evidence="1">
    <location>
        <begin position="1"/>
        <end position="85"/>
    </location>
</feature>
<feature type="compositionally biased region" description="Basic and acidic residues" evidence="1">
    <location>
        <begin position="61"/>
        <end position="70"/>
    </location>
</feature>
<comment type="caution">
    <text evidence="2">The sequence shown here is derived from an EMBL/GenBank/DDBJ whole genome shotgun (WGS) entry which is preliminary data.</text>
</comment>
<protein>
    <submittedName>
        <fullName evidence="2">Uncharacterized protein</fullName>
    </submittedName>
</protein>
<feature type="compositionally biased region" description="Polar residues" evidence="1">
    <location>
        <begin position="1"/>
        <end position="10"/>
    </location>
</feature>
<evidence type="ECO:0000313" key="3">
    <source>
        <dbReference type="Proteomes" id="UP001303473"/>
    </source>
</evidence>
<name>A0AAN6S393_9PEZI</name>
<feature type="compositionally biased region" description="Polar residues" evidence="1">
    <location>
        <begin position="28"/>
        <end position="41"/>
    </location>
</feature>